<dbReference type="RefSeq" id="WP_183543911.1">
    <property type="nucleotide sequence ID" value="NZ_BMQT01000003.1"/>
</dbReference>
<comment type="subcellular location">
    <subcellularLocation>
        <location evidence="1 7">Cell membrane</location>
        <topology evidence="1 7">Multi-pass membrane protein</topology>
    </subcellularLocation>
</comment>
<proteinExistence type="inferred from homology"/>
<evidence type="ECO:0000256" key="3">
    <source>
        <dbReference type="ARBA" id="ARBA00022475"/>
    </source>
</evidence>
<dbReference type="PANTHER" id="PTHR43005">
    <property type="entry name" value="BLR7065 PROTEIN"/>
    <property type="match status" value="1"/>
</dbReference>
<dbReference type="Proteomes" id="UP000577707">
    <property type="component" value="Unassembled WGS sequence"/>
</dbReference>
<accession>A0A7W5A2T5</accession>
<feature type="transmembrane region" description="Helical" evidence="7">
    <location>
        <begin position="80"/>
        <end position="104"/>
    </location>
</feature>
<comment type="caution">
    <text evidence="9">The sequence shown here is derived from an EMBL/GenBank/DDBJ whole genome shotgun (WGS) entry which is preliminary data.</text>
</comment>
<keyword evidence="5 7" id="KW-1133">Transmembrane helix</keyword>
<keyword evidence="4 7" id="KW-0812">Transmembrane</keyword>
<dbReference type="PROSITE" id="PS50928">
    <property type="entry name" value="ABC_TM1"/>
    <property type="match status" value="1"/>
</dbReference>
<dbReference type="Gene3D" id="1.10.3720.10">
    <property type="entry name" value="MetI-like"/>
    <property type="match status" value="1"/>
</dbReference>
<reference evidence="9 10" key="1">
    <citation type="submission" date="2020-08" db="EMBL/GenBank/DDBJ databases">
        <title>Genomic Encyclopedia of Type Strains, Phase III (KMG-III): the genomes of soil and plant-associated and newly described type strains.</title>
        <authorList>
            <person name="Whitman W."/>
        </authorList>
    </citation>
    <scope>NUCLEOTIDE SEQUENCE [LARGE SCALE GENOMIC DNA]</scope>
    <source>
        <strain evidence="9 10">CECT 3302</strain>
    </source>
</reference>
<dbReference type="Pfam" id="PF00528">
    <property type="entry name" value="BPD_transp_1"/>
    <property type="match status" value="1"/>
</dbReference>
<dbReference type="EMBL" id="JACHXG010000003">
    <property type="protein sequence ID" value="MBB3088637.1"/>
    <property type="molecule type" value="Genomic_DNA"/>
</dbReference>
<keyword evidence="3" id="KW-1003">Cell membrane</keyword>
<gene>
    <name evidence="9" type="ORF">FHS12_001578</name>
</gene>
<keyword evidence="6 7" id="KW-0472">Membrane</keyword>
<dbReference type="AlphaFoldDB" id="A0A7W5A2T5"/>
<evidence type="ECO:0000256" key="1">
    <source>
        <dbReference type="ARBA" id="ARBA00004651"/>
    </source>
</evidence>
<keyword evidence="9" id="KW-0762">Sugar transport</keyword>
<evidence type="ECO:0000256" key="6">
    <source>
        <dbReference type="ARBA" id="ARBA00023136"/>
    </source>
</evidence>
<feature type="transmembrane region" description="Helical" evidence="7">
    <location>
        <begin position="240"/>
        <end position="262"/>
    </location>
</feature>
<evidence type="ECO:0000256" key="4">
    <source>
        <dbReference type="ARBA" id="ARBA00022692"/>
    </source>
</evidence>
<sequence length="273" mass="29977">MALLAVPLVYSIVWSFQSVQYGMPGEWIGLDNYTRVLTDQTFHTAVIFTVGFALVHTGVVMALGYGLALLLHRARRGKSMFLGILLTPYVIPAVIGATAFSWLFDDSFGGLVNVAIDSVTGQTVQWFTSTWPNRTLVLMAATWASLPFMMLVFLGALKGIPGEQLEAATIDGANWWQRQWYVVIPMLGPMFRFLALTSIMGGLGLFDALIPLAPNAQAVGTQSVNLYVFQNAFARDQQNLGLGSAVNILMLLVMFTLIAPFVRQVYREVKEGS</sequence>
<name>A0A7W5A2T5_9ACTN</name>
<feature type="domain" description="ABC transmembrane type-1" evidence="8">
    <location>
        <begin position="46"/>
        <end position="263"/>
    </location>
</feature>
<evidence type="ECO:0000313" key="9">
    <source>
        <dbReference type="EMBL" id="MBB3088637.1"/>
    </source>
</evidence>
<dbReference type="GO" id="GO:0005886">
    <property type="term" value="C:plasma membrane"/>
    <property type="evidence" value="ECO:0007669"/>
    <property type="project" value="UniProtKB-SubCell"/>
</dbReference>
<evidence type="ECO:0000256" key="7">
    <source>
        <dbReference type="RuleBase" id="RU363032"/>
    </source>
</evidence>
<comment type="similarity">
    <text evidence="7">Belongs to the binding-protein-dependent transport system permease family.</text>
</comment>
<dbReference type="InterPro" id="IPR035906">
    <property type="entry name" value="MetI-like_sf"/>
</dbReference>
<keyword evidence="10" id="KW-1185">Reference proteome</keyword>
<evidence type="ECO:0000256" key="5">
    <source>
        <dbReference type="ARBA" id="ARBA00022989"/>
    </source>
</evidence>
<evidence type="ECO:0000313" key="10">
    <source>
        <dbReference type="Proteomes" id="UP000577707"/>
    </source>
</evidence>
<dbReference type="SUPFAM" id="SSF161098">
    <property type="entry name" value="MetI-like"/>
    <property type="match status" value="1"/>
</dbReference>
<organism evidence="9 10">
    <name type="scientific">Nocardioides albus</name>
    <dbReference type="NCBI Taxonomy" id="1841"/>
    <lineage>
        <taxon>Bacteria</taxon>
        <taxon>Bacillati</taxon>
        <taxon>Actinomycetota</taxon>
        <taxon>Actinomycetes</taxon>
        <taxon>Propionibacteriales</taxon>
        <taxon>Nocardioidaceae</taxon>
        <taxon>Nocardioides</taxon>
    </lineage>
</organism>
<protein>
    <submittedName>
        <fullName evidence="9">ABC-type sugar transport system permease subunit</fullName>
    </submittedName>
</protein>
<dbReference type="CDD" id="cd06261">
    <property type="entry name" value="TM_PBP2"/>
    <property type="match status" value="1"/>
</dbReference>
<dbReference type="InterPro" id="IPR000515">
    <property type="entry name" value="MetI-like"/>
</dbReference>
<evidence type="ECO:0000256" key="2">
    <source>
        <dbReference type="ARBA" id="ARBA00022448"/>
    </source>
</evidence>
<feature type="transmembrane region" description="Helical" evidence="7">
    <location>
        <begin position="136"/>
        <end position="157"/>
    </location>
</feature>
<dbReference type="GO" id="GO:0055085">
    <property type="term" value="P:transmembrane transport"/>
    <property type="evidence" value="ECO:0007669"/>
    <property type="project" value="InterPro"/>
</dbReference>
<evidence type="ECO:0000259" key="8">
    <source>
        <dbReference type="PROSITE" id="PS50928"/>
    </source>
</evidence>
<keyword evidence="2 7" id="KW-0813">Transport</keyword>
<feature type="transmembrane region" description="Helical" evidence="7">
    <location>
        <begin position="42"/>
        <end position="68"/>
    </location>
</feature>
<dbReference type="PANTHER" id="PTHR43005:SF1">
    <property type="entry name" value="SPERMIDINE_PUTRESCINE TRANSPORT SYSTEM PERMEASE PROTEIN"/>
    <property type="match status" value="1"/>
</dbReference>